<dbReference type="InterPro" id="IPR035901">
    <property type="entry name" value="GIY-YIG_endonuc_sf"/>
</dbReference>
<evidence type="ECO:0000259" key="2">
    <source>
        <dbReference type="PROSITE" id="PS50164"/>
    </source>
</evidence>
<keyword evidence="3" id="KW-0255">Endonuclease</keyword>
<dbReference type="GO" id="GO:0004519">
    <property type="term" value="F:endonuclease activity"/>
    <property type="evidence" value="ECO:0007669"/>
    <property type="project" value="UniProtKB-KW"/>
</dbReference>
<evidence type="ECO:0000313" key="4">
    <source>
        <dbReference type="Proteomes" id="UP000192418"/>
    </source>
</evidence>
<dbReference type="PANTHER" id="PTHR34477:SF1">
    <property type="entry name" value="UPF0213 PROTEIN YHBQ"/>
    <property type="match status" value="1"/>
</dbReference>
<dbReference type="Pfam" id="PF01541">
    <property type="entry name" value="GIY-YIG"/>
    <property type="match status" value="1"/>
</dbReference>
<dbReference type="CDD" id="cd10456">
    <property type="entry name" value="GIY-YIG_UPF0213"/>
    <property type="match status" value="1"/>
</dbReference>
<keyword evidence="3" id="KW-0540">Nuclease</keyword>
<comment type="similarity">
    <text evidence="1">Belongs to the UPF0213 family.</text>
</comment>
<reference evidence="3 4" key="1">
    <citation type="submission" date="2017-04" db="EMBL/GenBank/DDBJ databases">
        <authorList>
            <person name="Afonso C.L."/>
            <person name="Miller P.J."/>
            <person name="Scott M.A."/>
            <person name="Spackman E."/>
            <person name="Goraichik I."/>
            <person name="Dimitrov K.M."/>
            <person name="Suarez D.L."/>
            <person name="Swayne D.E."/>
        </authorList>
    </citation>
    <scope>NUCLEOTIDE SEQUENCE [LARGE SCALE GENOMIC DNA]</scope>
    <source>
        <strain evidence="3 4">DSM 3385</strain>
    </source>
</reference>
<dbReference type="OrthoDB" id="287318at2"/>
<dbReference type="STRING" id="1121400.SAMN02746065_10962"/>
<accession>A0A1W2BQY8</accession>
<keyword evidence="4" id="KW-1185">Reference proteome</keyword>
<dbReference type="Gene3D" id="3.40.1440.10">
    <property type="entry name" value="GIY-YIG endonuclease"/>
    <property type="match status" value="1"/>
</dbReference>
<feature type="domain" description="GIY-YIG" evidence="2">
    <location>
        <begin position="2"/>
        <end position="77"/>
    </location>
</feature>
<organism evidence="3 4">
    <name type="scientific">Desulfocicer vacuolatum DSM 3385</name>
    <dbReference type="NCBI Taxonomy" id="1121400"/>
    <lineage>
        <taxon>Bacteria</taxon>
        <taxon>Pseudomonadati</taxon>
        <taxon>Thermodesulfobacteriota</taxon>
        <taxon>Desulfobacteria</taxon>
        <taxon>Desulfobacterales</taxon>
        <taxon>Desulfobacteraceae</taxon>
        <taxon>Desulfocicer</taxon>
    </lineage>
</organism>
<proteinExistence type="inferred from homology"/>
<dbReference type="EMBL" id="FWXY01000009">
    <property type="protein sequence ID" value="SMC75339.1"/>
    <property type="molecule type" value="Genomic_DNA"/>
</dbReference>
<dbReference type="SUPFAM" id="SSF82771">
    <property type="entry name" value="GIY-YIG endonuclease"/>
    <property type="match status" value="1"/>
</dbReference>
<sequence>MKNWQVYLVRCSDHSLYCGITNDVDARINVHNAGKGAKYTRGRRPVELLGTTEKMTKSDALKFEIRIKKCPAGKKLSTLKKGIKTDGSR</sequence>
<evidence type="ECO:0000256" key="1">
    <source>
        <dbReference type="ARBA" id="ARBA00007435"/>
    </source>
</evidence>
<name>A0A1W2BQY8_9BACT</name>
<dbReference type="Proteomes" id="UP000192418">
    <property type="component" value="Unassembled WGS sequence"/>
</dbReference>
<dbReference type="AlphaFoldDB" id="A0A1W2BQY8"/>
<gene>
    <name evidence="3" type="ORF">SAMN02746065_10962</name>
</gene>
<dbReference type="PANTHER" id="PTHR34477">
    <property type="entry name" value="UPF0213 PROTEIN YHBQ"/>
    <property type="match status" value="1"/>
</dbReference>
<dbReference type="InterPro" id="IPR000305">
    <property type="entry name" value="GIY-YIG_endonuc"/>
</dbReference>
<evidence type="ECO:0000313" key="3">
    <source>
        <dbReference type="EMBL" id="SMC75339.1"/>
    </source>
</evidence>
<dbReference type="RefSeq" id="WP_084068855.1">
    <property type="nucleotide sequence ID" value="NZ_FWXY01000009.1"/>
</dbReference>
<keyword evidence="3" id="KW-0378">Hydrolase</keyword>
<protein>
    <submittedName>
        <fullName evidence="3">Putative endonuclease</fullName>
    </submittedName>
</protein>
<dbReference type="PROSITE" id="PS50164">
    <property type="entry name" value="GIY_YIG"/>
    <property type="match status" value="1"/>
</dbReference>
<dbReference type="InterPro" id="IPR050190">
    <property type="entry name" value="UPF0213_domain"/>
</dbReference>